<evidence type="ECO:0000256" key="4">
    <source>
        <dbReference type="SAM" id="SignalP"/>
    </source>
</evidence>
<name>A0A7T4EHG3_9CORY</name>
<dbReference type="InterPro" id="IPR013783">
    <property type="entry name" value="Ig-like_fold"/>
</dbReference>
<accession>A0A7T4EHG3</accession>
<dbReference type="Pfam" id="PF16656">
    <property type="entry name" value="Pur_ac_phosph_N"/>
    <property type="match status" value="1"/>
</dbReference>
<keyword evidence="3" id="KW-1133">Transmembrane helix</keyword>
<evidence type="ECO:0000313" key="6">
    <source>
        <dbReference type="EMBL" id="QQB47458.1"/>
    </source>
</evidence>
<evidence type="ECO:0000259" key="5">
    <source>
        <dbReference type="Pfam" id="PF16656"/>
    </source>
</evidence>
<feature type="region of interest" description="Disordered" evidence="2">
    <location>
        <begin position="385"/>
        <end position="499"/>
    </location>
</feature>
<dbReference type="GO" id="GO:0046872">
    <property type="term" value="F:metal ion binding"/>
    <property type="evidence" value="ECO:0007669"/>
    <property type="project" value="InterPro"/>
</dbReference>
<dbReference type="GO" id="GO:0005975">
    <property type="term" value="P:carbohydrate metabolic process"/>
    <property type="evidence" value="ECO:0007669"/>
    <property type="project" value="UniProtKB-ARBA"/>
</dbReference>
<dbReference type="AlphaFoldDB" id="A0A7T4EHG3"/>
<feature type="transmembrane region" description="Helical" evidence="3">
    <location>
        <begin position="694"/>
        <end position="716"/>
    </location>
</feature>
<feature type="region of interest" description="Disordered" evidence="2">
    <location>
        <begin position="669"/>
        <end position="689"/>
    </location>
</feature>
<dbReference type="InterPro" id="IPR015914">
    <property type="entry name" value="PAPs_N"/>
</dbReference>
<dbReference type="SUPFAM" id="SSF49363">
    <property type="entry name" value="Purple acid phosphatase, N-terminal domain"/>
    <property type="match status" value="1"/>
</dbReference>
<feature type="compositionally biased region" description="Low complexity" evidence="2">
    <location>
        <begin position="389"/>
        <end position="486"/>
    </location>
</feature>
<dbReference type="InterPro" id="IPR008963">
    <property type="entry name" value="Purple_acid_Pase-like_N"/>
</dbReference>
<evidence type="ECO:0000256" key="2">
    <source>
        <dbReference type="SAM" id="MobiDB-lite"/>
    </source>
</evidence>
<dbReference type="OrthoDB" id="9804511at2"/>
<reference evidence="6 7" key="1">
    <citation type="submission" date="2020-12" db="EMBL/GenBank/DDBJ databases">
        <title>FDA dAtabase for Regulatory Grade micrObial Sequences (FDA-ARGOS): Supporting development and validation of Infectious Disease Dx tests.</title>
        <authorList>
            <person name="Sproer C."/>
            <person name="Gronow S."/>
            <person name="Severitt S."/>
            <person name="Schroder I."/>
            <person name="Tallon L."/>
            <person name="Sadzewicz L."/>
            <person name="Zhao X."/>
            <person name="Boylan J."/>
            <person name="Ott S."/>
            <person name="Bowen H."/>
            <person name="Vavikolanu K."/>
            <person name="Mehta A."/>
            <person name="Aluvathingal J."/>
            <person name="Nadendla S."/>
            <person name="Lowell S."/>
            <person name="Myers T."/>
            <person name="Yan Y."/>
            <person name="Sichtig H."/>
        </authorList>
    </citation>
    <scope>NUCLEOTIDE SEQUENCE [LARGE SCALE GENOMIC DNA]</scope>
    <source>
        <strain evidence="6 7">FDAARGOS_1053</strain>
    </source>
</reference>
<dbReference type="EMBL" id="CP066007">
    <property type="protein sequence ID" value="QQB47458.1"/>
    <property type="molecule type" value="Genomic_DNA"/>
</dbReference>
<dbReference type="Gene3D" id="3.60.21.10">
    <property type="match status" value="1"/>
</dbReference>
<feature type="domain" description="Purple acid phosphatase N-terminal" evidence="5">
    <location>
        <begin position="33"/>
        <end position="125"/>
    </location>
</feature>
<dbReference type="RefSeq" id="WP_084036724.1">
    <property type="nucleotide sequence ID" value="NZ_CP066007.1"/>
</dbReference>
<dbReference type="Gene3D" id="2.60.40.10">
    <property type="entry name" value="Immunoglobulins"/>
    <property type="match status" value="1"/>
</dbReference>
<evidence type="ECO:0000256" key="3">
    <source>
        <dbReference type="SAM" id="Phobius"/>
    </source>
</evidence>
<proteinExistence type="predicted"/>
<protein>
    <submittedName>
        <fullName evidence="6">Fibronectin type III domain-containing protein</fullName>
    </submittedName>
</protein>
<feature type="chain" id="PRO_5034333777" evidence="4">
    <location>
        <begin position="25"/>
        <end position="734"/>
    </location>
</feature>
<sequence>MRKTALLTAVSLAASLIVAPMAHAGDNGNGFYNVALGPGSDETSVTLTWDQKSGVVTGVDITSDDTADASSTYEGIFTTPNMPSNRSLQTYQHRKAVVRNLVPGKTYTYRIGSNMAGWSEPMTFTAGSGSTSWSFAATGAPNTLVDDATWASTATAATAAHPELLVVTGNATSDMSSNLERDTFTASPALQNVPTAIGIHSGDKGGETGWHFQLPGGLKNHAAFIFNNVGFINVSDTDAAGAATLIRNEAARLKPSTDWLVLYGMNSMSKELRQAASEAGIDLVLTGGDYYYSRSHLLTADAATKAEDNVLYKKDQGTLFVSLNSASNSNFAQPAGASEDLAKTSQDGTPDYTTVKVSPEELTITTRDVATGAVIDKVTLSQKDPIKPAPIASETATTTTQNPAPTTTKPTPTKEPAPTTSKQPTPTTAKPTTSKKPTPTTAKPTSTKEPAPTTSKKPTPTTAKPTSTKEPAPTTSKKPTPTTEEPAPTPSLKPGTTVETVIPGNATVLDDTVVDPTGTITGEVLDAAGAKVTGALVSVDKQGKVTVTLPKDAKAGDYTVQLTDGGANVGDPITVTVNAPEPSMRPGTTVEKITPGKATVLDDTVVNPTDSITGEVLDAAGTKVTGATVNVDKQGKVTVTLPKDAKAGDYTVQLTDGGTNIGDPITVTVEKTTPKPKPGNDTDGSSDGSSAENMVWVGVGGFFGMIAVAGLLGWLIGNVLGHARPYLAQAGIYI</sequence>
<evidence type="ECO:0000256" key="1">
    <source>
        <dbReference type="ARBA" id="ARBA00022729"/>
    </source>
</evidence>
<dbReference type="GeneID" id="92760687"/>
<organism evidence="6 7">
    <name type="scientific">Corynebacterium glucuronolyticum</name>
    <dbReference type="NCBI Taxonomy" id="39791"/>
    <lineage>
        <taxon>Bacteria</taxon>
        <taxon>Bacillati</taxon>
        <taxon>Actinomycetota</taxon>
        <taxon>Actinomycetes</taxon>
        <taxon>Mycobacteriales</taxon>
        <taxon>Corynebacteriaceae</taxon>
        <taxon>Corynebacterium</taxon>
    </lineage>
</organism>
<gene>
    <name evidence="6" type="ORF">I6I10_06130</name>
</gene>
<dbReference type="GO" id="GO:0003993">
    <property type="term" value="F:acid phosphatase activity"/>
    <property type="evidence" value="ECO:0007669"/>
    <property type="project" value="InterPro"/>
</dbReference>
<keyword evidence="3" id="KW-0812">Transmembrane</keyword>
<evidence type="ECO:0000313" key="7">
    <source>
        <dbReference type="Proteomes" id="UP000596145"/>
    </source>
</evidence>
<keyword evidence="3" id="KW-0472">Membrane</keyword>
<feature type="region of interest" description="Disordered" evidence="2">
    <location>
        <begin position="331"/>
        <end position="355"/>
    </location>
</feature>
<feature type="compositionally biased region" description="Polar residues" evidence="2">
    <location>
        <begin position="343"/>
        <end position="355"/>
    </location>
</feature>
<feature type="signal peptide" evidence="4">
    <location>
        <begin position="1"/>
        <end position="24"/>
    </location>
</feature>
<keyword evidence="1 4" id="KW-0732">Signal</keyword>
<dbReference type="InterPro" id="IPR029052">
    <property type="entry name" value="Metallo-depent_PP-like"/>
</dbReference>
<dbReference type="Proteomes" id="UP000596145">
    <property type="component" value="Chromosome"/>
</dbReference>